<evidence type="ECO:0000313" key="2">
    <source>
        <dbReference type="EMBL" id="ACU54271.1"/>
    </source>
</evidence>
<proteinExistence type="predicted"/>
<keyword evidence="1" id="KW-1133">Transmembrane helix</keyword>
<sequence length="65" mass="7637">MPWCESCERFQDATELDKEGHCPSCGTVIAPPKRTPWHFKLLLVATVIYLTYRLIQLIMWLHHVL</sequence>
<keyword evidence="1" id="KW-0472">Membrane</keyword>
<feature type="transmembrane region" description="Helical" evidence="1">
    <location>
        <begin position="41"/>
        <end position="61"/>
    </location>
</feature>
<keyword evidence="1" id="KW-0812">Transmembrane</keyword>
<dbReference type="EMBL" id="CP001631">
    <property type="protein sequence ID" value="ACU54271.1"/>
    <property type="molecule type" value="Genomic_DNA"/>
</dbReference>
<keyword evidence="3" id="KW-1185">Reference proteome</keyword>
<evidence type="ECO:0000256" key="1">
    <source>
        <dbReference type="SAM" id="Phobius"/>
    </source>
</evidence>
<dbReference type="STRING" id="525909.Afer_1345"/>
<accession>C7LZW3</accession>
<name>C7LZW3_ACIFD</name>
<dbReference type="AlphaFoldDB" id="C7LZW3"/>
<organism evidence="2 3">
    <name type="scientific">Acidimicrobium ferrooxidans (strain DSM 10331 / JCM 15462 / NBRC 103882 / ICP)</name>
    <dbReference type="NCBI Taxonomy" id="525909"/>
    <lineage>
        <taxon>Bacteria</taxon>
        <taxon>Bacillati</taxon>
        <taxon>Actinomycetota</taxon>
        <taxon>Acidimicrobiia</taxon>
        <taxon>Acidimicrobiales</taxon>
        <taxon>Acidimicrobiaceae</taxon>
        <taxon>Acidimicrobium</taxon>
    </lineage>
</organism>
<reference evidence="2 3" key="1">
    <citation type="journal article" date="2009" name="Stand. Genomic Sci.">
        <title>Complete genome sequence of Acidimicrobium ferrooxidans type strain (ICP).</title>
        <authorList>
            <person name="Clum A."/>
            <person name="Nolan M."/>
            <person name="Lang E."/>
            <person name="Glavina Del Rio T."/>
            <person name="Tice H."/>
            <person name="Copeland A."/>
            <person name="Cheng J.F."/>
            <person name="Lucas S."/>
            <person name="Chen F."/>
            <person name="Bruce D."/>
            <person name="Goodwin L."/>
            <person name="Pitluck S."/>
            <person name="Ivanova N."/>
            <person name="Mavrommatis K."/>
            <person name="Mikhailova N."/>
            <person name="Pati A."/>
            <person name="Chen A."/>
            <person name="Palaniappan K."/>
            <person name="Goker M."/>
            <person name="Spring S."/>
            <person name="Land M."/>
            <person name="Hauser L."/>
            <person name="Chang Y.J."/>
            <person name="Jeffries C.C."/>
            <person name="Chain P."/>
            <person name="Bristow J."/>
            <person name="Eisen J.A."/>
            <person name="Markowitz V."/>
            <person name="Hugenholtz P."/>
            <person name="Kyrpides N.C."/>
            <person name="Klenk H.P."/>
            <person name="Lapidus A."/>
        </authorList>
    </citation>
    <scope>NUCLEOTIDE SEQUENCE [LARGE SCALE GENOMIC DNA]</scope>
    <source>
        <strain evidence="3">DSM 10331 / JCM 15462 / NBRC 103882 / ICP</strain>
    </source>
</reference>
<gene>
    <name evidence="2" type="ordered locus">Afer_1345</name>
</gene>
<dbReference type="KEGG" id="afo:Afer_1345"/>
<dbReference type="RefSeq" id="WP_015798755.1">
    <property type="nucleotide sequence ID" value="NC_013124.1"/>
</dbReference>
<dbReference type="Proteomes" id="UP000000771">
    <property type="component" value="Chromosome"/>
</dbReference>
<evidence type="ECO:0000313" key="3">
    <source>
        <dbReference type="Proteomes" id="UP000000771"/>
    </source>
</evidence>
<dbReference type="OrthoDB" id="5191071at2"/>
<protein>
    <submittedName>
        <fullName evidence="2">Uncharacterized protein</fullName>
    </submittedName>
</protein>
<dbReference type="HOGENOM" id="CLU_2839697_0_0_11"/>